<dbReference type="Pfam" id="PF26113">
    <property type="entry name" value="GH16_XgeA"/>
    <property type="match status" value="1"/>
</dbReference>
<sequence length="292" mass="30623">MVAAAVTTGADAATVAAGGAPAPPHGFDLTWHSNFTGRSGSGVSTDLWKYDTGPGSSFGTGEIETMTKSTKNVYRDGSGHLVLKALHHGSDPASGWTSGRIETREDGFKAPAGGVLLVKASIKQPDVKAANGAGYWPAFWMLGSTVRTGTTWPASGEVDIMEDINGRSSVFGTMHCGVNPGGPCNESTGVGSGERPCRGCQAGYHTYAVRIDRSVSPEEIRWYRDGTNYFTVKANRVGAATWNQAVHHGFFIIFDLAIGGSFPNAFGGGPTARTASGHAMKVDYVAVYTKKP</sequence>
<protein>
    <recommendedName>
        <fullName evidence="2">GH16 domain-containing protein</fullName>
    </recommendedName>
</protein>
<name>A0A8J3BXE9_9ACTN</name>
<dbReference type="PROSITE" id="PS51762">
    <property type="entry name" value="GH16_2"/>
    <property type="match status" value="1"/>
</dbReference>
<feature type="domain" description="GH16" evidence="2">
    <location>
        <begin position="15"/>
        <end position="292"/>
    </location>
</feature>
<dbReference type="EMBL" id="BMMX01000002">
    <property type="protein sequence ID" value="GGK78640.1"/>
    <property type="molecule type" value="Genomic_DNA"/>
</dbReference>
<dbReference type="InterPro" id="IPR000757">
    <property type="entry name" value="Beta-glucanase-like"/>
</dbReference>
<organism evidence="3 4">
    <name type="scientific">Mangrovihabitans endophyticus</name>
    <dbReference type="NCBI Taxonomy" id="1751298"/>
    <lineage>
        <taxon>Bacteria</taxon>
        <taxon>Bacillati</taxon>
        <taxon>Actinomycetota</taxon>
        <taxon>Actinomycetes</taxon>
        <taxon>Micromonosporales</taxon>
        <taxon>Micromonosporaceae</taxon>
        <taxon>Mangrovihabitans</taxon>
    </lineage>
</organism>
<evidence type="ECO:0000256" key="1">
    <source>
        <dbReference type="ARBA" id="ARBA00006865"/>
    </source>
</evidence>
<dbReference type="InterPro" id="IPR013320">
    <property type="entry name" value="ConA-like_dom_sf"/>
</dbReference>
<proteinExistence type="inferred from homology"/>
<dbReference type="GO" id="GO:0005975">
    <property type="term" value="P:carbohydrate metabolic process"/>
    <property type="evidence" value="ECO:0007669"/>
    <property type="project" value="InterPro"/>
</dbReference>
<dbReference type="GO" id="GO:0004553">
    <property type="term" value="F:hydrolase activity, hydrolyzing O-glycosyl compounds"/>
    <property type="evidence" value="ECO:0007669"/>
    <property type="project" value="InterPro"/>
</dbReference>
<dbReference type="InterPro" id="IPR050546">
    <property type="entry name" value="Glycosyl_Hydrlase_16"/>
</dbReference>
<dbReference type="CDD" id="cd02182">
    <property type="entry name" value="GH16_Strep_laminarinase_like"/>
    <property type="match status" value="1"/>
</dbReference>
<evidence type="ECO:0000313" key="4">
    <source>
        <dbReference type="Proteomes" id="UP000656042"/>
    </source>
</evidence>
<evidence type="ECO:0000259" key="2">
    <source>
        <dbReference type="PROSITE" id="PS51762"/>
    </source>
</evidence>
<comment type="caution">
    <text evidence="3">The sequence shown here is derived from an EMBL/GenBank/DDBJ whole genome shotgun (WGS) entry which is preliminary data.</text>
</comment>
<dbReference type="PANTHER" id="PTHR10963:SF55">
    <property type="entry name" value="GLYCOSIDE HYDROLASE FAMILY 16 PROTEIN"/>
    <property type="match status" value="1"/>
</dbReference>
<dbReference type="Proteomes" id="UP000656042">
    <property type="component" value="Unassembled WGS sequence"/>
</dbReference>
<comment type="similarity">
    <text evidence="1">Belongs to the glycosyl hydrolase 16 family.</text>
</comment>
<keyword evidence="4" id="KW-1185">Reference proteome</keyword>
<dbReference type="AlphaFoldDB" id="A0A8J3BXE9"/>
<reference evidence="3" key="1">
    <citation type="journal article" date="2014" name="Int. J. Syst. Evol. Microbiol.">
        <title>Complete genome sequence of Corynebacterium casei LMG S-19264T (=DSM 44701T), isolated from a smear-ripened cheese.</title>
        <authorList>
            <consortium name="US DOE Joint Genome Institute (JGI-PGF)"/>
            <person name="Walter F."/>
            <person name="Albersmeier A."/>
            <person name="Kalinowski J."/>
            <person name="Ruckert C."/>
        </authorList>
    </citation>
    <scope>NUCLEOTIDE SEQUENCE</scope>
    <source>
        <strain evidence="3">CGMCC 4.7299</strain>
    </source>
</reference>
<dbReference type="SUPFAM" id="SSF49899">
    <property type="entry name" value="Concanavalin A-like lectins/glucanases"/>
    <property type="match status" value="1"/>
</dbReference>
<dbReference type="PANTHER" id="PTHR10963">
    <property type="entry name" value="GLYCOSYL HYDROLASE-RELATED"/>
    <property type="match status" value="1"/>
</dbReference>
<gene>
    <name evidence="3" type="ORF">GCM10012284_10690</name>
</gene>
<dbReference type="Gene3D" id="2.60.120.200">
    <property type="match status" value="1"/>
</dbReference>
<accession>A0A8J3BXE9</accession>
<evidence type="ECO:0000313" key="3">
    <source>
        <dbReference type="EMBL" id="GGK78640.1"/>
    </source>
</evidence>
<reference evidence="3" key="2">
    <citation type="submission" date="2020-09" db="EMBL/GenBank/DDBJ databases">
        <authorList>
            <person name="Sun Q."/>
            <person name="Zhou Y."/>
        </authorList>
    </citation>
    <scope>NUCLEOTIDE SEQUENCE</scope>
    <source>
        <strain evidence="3">CGMCC 4.7299</strain>
    </source>
</reference>